<dbReference type="EMBL" id="CAWYQH010000002">
    <property type="protein sequence ID" value="CAK8673068.1"/>
    <property type="molecule type" value="Genomic_DNA"/>
</dbReference>
<keyword evidence="2" id="KW-1185">Reference proteome</keyword>
<evidence type="ECO:0000313" key="2">
    <source>
        <dbReference type="Proteomes" id="UP001642483"/>
    </source>
</evidence>
<dbReference type="PANTHER" id="PTHR37162:SF1">
    <property type="entry name" value="BED-TYPE DOMAIN-CONTAINING PROTEIN"/>
    <property type="match status" value="1"/>
</dbReference>
<dbReference type="PANTHER" id="PTHR37162">
    <property type="entry name" value="HAT FAMILY DIMERISATION DOMAINCONTAINING PROTEIN-RELATED"/>
    <property type="match status" value="1"/>
</dbReference>
<organism evidence="1 2">
    <name type="scientific">Clavelina lepadiformis</name>
    <name type="common">Light-bulb sea squirt</name>
    <name type="synonym">Ascidia lepadiformis</name>
    <dbReference type="NCBI Taxonomy" id="159417"/>
    <lineage>
        <taxon>Eukaryota</taxon>
        <taxon>Metazoa</taxon>
        <taxon>Chordata</taxon>
        <taxon>Tunicata</taxon>
        <taxon>Ascidiacea</taxon>
        <taxon>Aplousobranchia</taxon>
        <taxon>Clavelinidae</taxon>
        <taxon>Clavelina</taxon>
    </lineage>
</organism>
<name>A0ABP0F4U1_CLALP</name>
<accession>A0ABP0F4U1</accession>
<sequence length="244" mass="28393">MAYMVPTLKQIASDSKAIKDMTCGRTKTTYLLTECLAVDAHERLIQELQEAKGFSILCVKASDISMNKIFCINVRYLYNGSPRTQLYQLIRLKRGNAEALFAALEEALVKDKLTWQQVVGYASDGENLMQDELTGLNRLFQSNECQLHNLYPEVVRVMKMFALNFMKRSYIKDSHIHHLNVDDSSRWLSIQEVYPGLMASDTIKELLPHQKESFLERYREWYREAVKQLYRRINQTTLVLVLLN</sequence>
<dbReference type="Proteomes" id="UP001642483">
    <property type="component" value="Unassembled WGS sequence"/>
</dbReference>
<evidence type="ECO:0008006" key="3">
    <source>
        <dbReference type="Google" id="ProtNLM"/>
    </source>
</evidence>
<proteinExistence type="predicted"/>
<comment type="caution">
    <text evidence="1">The sequence shown here is derived from an EMBL/GenBank/DDBJ whole genome shotgun (WGS) entry which is preliminary data.</text>
</comment>
<evidence type="ECO:0000313" key="1">
    <source>
        <dbReference type="EMBL" id="CAK8673068.1"/>
    </source>
</evidence>
<gene>
    <name evidence="1" type="ORF">CVLEPA_LOCUS2854</name>
</gene>
<reference evidence="1 2" key="1">
    <citation type="submission" date="2024-02" db="EMBL/GenBank/DDBJ databases">
        <authorList>
            <person name="Daric V."/>
            <person name="Darras S."/>
        </authorList>
    </citation>
    <scope>NUCLEOTIDE SEQUENCE [LARGE SCALE GENOMIC DNA]</scope>
</reference>
<protein>
    <recommendedName>
        <fullName evidence="3">DUF4371 domain-containing protein</fullName>
    </recommendedName>
</protein>